<dbReference type="AlphaFoldDB" id="A0A1Y3P1C9"/>
<protein>
    <submittedName>
        <fullName evidence="1">Uncharacterized protein</fullName>
    </submittedName>
</protein>
<dbReference type="Proteomes" id="UP000195440">
    <property type="component" value="Unassembled WGS sequence"/>
</dbReference>
<dbReference type="OrthoDB" id="7019745at2"/>
<gene>
    <name evidence="1" type="ORF">AUC60_17090</name>
</gene>
<evidence type="ECO:0000313" key="1">
    <source>
        <dbReference type="EMBL" id="OUM72542.1"/>
    </source>
</evidence>
<accession>A0A1Y3P1C9</accession>
<name>A0A1Y3P1C9_9PSED</name>
<comment type="caution">
    <text evidence="1">The sequence shown here is derived from an EMBL/GenBank/DDBJ whole genome shotgun (WGS) entry which is preliminary data.</text>
</comment>
<evidence type="ECO:0000313" key="2">
    <source>
        <dbReference type="Proteomes" id="UP000195440"/>
    </source>
</evidence>
<organism evidence="1 2">
    <name type="scientific">Pseudomonas caspiana</name>
    <dbReference type="NCBI Taxonomy" id="1451454"/>
    <lineage>
        <taxon>Bacteria</taxon>
        <taxon>Pseudomonadati</taxon>
        <taxon>Pseudomonadota</taxon>
        <taxon>Gammaproteobacteria</taxon>
        <taxon>Pseudomonadales</taxon>
        <taxon>Pseudomonadaceae</taxon>
        <taxon>Pseudomonas</taxon>
    </lineage>
</organism>
<keyword evidence="2" id="KW-1185">Reference proteome</keyword>
<proteinExistence type="predicted"/>
<dbReference type="RefSeq" id="WP_087270078.1">
    <property type="nucleotide sequence ID" value="NZ_JBJGBV010000015.1"/>
</dbReference>
<sequence>MTFRHLVSYRFNGQVRQHELELAQRQLLPHVAALHLLQLHFGDAESGLVMPSVDAQPSAILDQAQLLGISSITSHLVD</sequence>
<dbReference type="EMBL" id="LOHF01000015">
    <property type="protein sequence ID" value="OUM72542.1"/>
    <property type="molecule type" value="Genomic_DNA"/>
</dbReference>
<reference evidence="1 2" key="1">
    <citation type="journal article" date="2017" name="Syst. Appl. Microbiol.">
        <title>Pseudomonas caspiana sp. nov., a citrus pathogen in the Pseudomonas syringae phylogenetic group.</title>
        <authorList>
            <person name="Busquets A."/>
            <person name="Gomila M."/>
            <person name="Beiki F."/>
            <person name="Mulet M."/>
            <person name="Rahimian H."/>
            <person name="Garcia-Valdes E."/>
            <person name="Lalucat J."/>
        </authorList>
    </citation>
    <scope>NUCLEOTIDE SEQUENCE [LARGE SCALE GENOMIC DNA]</scope>
    <source>
        <strain evidence="1 2">FBF102</strain>
    </source>
</reference>